<evidence type="ECO:0000313" key="4">
    <source>
        <dbReference type="Proteomes" id="UP000295680"/>
    </source>
</evidence>
<name>A0A4R2KDA8_9PSEU</name>
<sequence>MMELMSTSAERFRTLSTRLVMGGAFVGALVVLTLSMVFSWPVGGTANAGANDPAANLAAAFDAPPGSCLTWKPDGSDMRPTGCDQPHLFEVTGDVDISGEHGPNDPSPTADAWRDIAKQKCATGATAYLGGKLDPFGRYSVGALKPSDDQWRSGDRKLRCGLQRQGPTGKILVPTTGSAKGQDQSDVYDVGTCLALADKTYGDPVPCKDAHAFEIVGVVDLGKVHPDGFPSDEQQQAAMLDNCTKQAAEYSSNLNLADKGLSLTWDTRKQESWDAGSRKAVCKVGAPLKDGTGLAPVSGSVKNAGAPAPPPSSVASSTPPSQPGG</sequence>
<dbReference type="InterPro" id="IPR026004">
    <property type="entry name" value="Septum_form"/>
</dbReference>
<proteinExistence type="predicted"/>
<dbReference type="RefSeq" id="WP_243726561.1">
    <property type="nucleotide sequence ID" value="NZ_SLWS01000001.1"/>
</dbReference>
<organism evidence="3 4">
    <name type="scientific">Actinocrispum wychmicini</name>
    <dbReference type="NCBI Taxonomy" id="1213861"/>
    <lineage>
        <taxon>Bacteria</taxon>
        <taxon>Bacillati</taxon>
        <taxon>Actinomycetota</taxon>
        <taxon>Actinomycetes</taxon>
        <taxon>Pseudonocardiales</taxon>
        <taxon>Pseudonocardiaceae</taxon>
        <taxon>Actinocrispum</taxon>
    </lineage>
</organism>
<evidence type="ECO:0000259" key="2">
    <source>
        <dbReference type="Pfam" id="PF13845"/>
    </source>
</evidence>
<dbReference type="EMBL" id="SLWS01000001">
    <property type="protein sequence ID" value="TCO64495.1"/>
    <property type="molecule type" value="Genomic_DNA"/>
</dbReference>
<dbReference type="Proteomes" id="UP000295680">
    <property type="component" value="Unassembled WGS sequence"/>
</dbReference>
<evidence type="ECO:0000313" key="3">
    <source>
        <dbReference type="EMBL" id="TCO64495.1"/>
    </source>
</evidence>
<feature type="domain" description="Septum formation-related" evidence="2">
    <location>
        <begin position="66"/>
        <end position="282"/>
    </location>
</feature>
<reference evidence="3 4" key="1">
    <citation type="submission" date="2019-03" db="EMBL/GenBank/DDBJ databases">
        <title>Genomic Encyclopedia of Type Strains, Phase IV (KMG-IV): sequencing the most valuable type-strain genomes for metagenomic binning, comparative biology and taxonomic classification.</title>
        <authorList>
            <person name="Goeker M."/>
        </authorList>
    </citation>
    <scope>NUCLEOTIDE SEQUENCE [LARGE SCALE GENOMIC DNA]</scope>
    <source>
        <strain evidence="3 4">DSM 45934</strain>
    </source>
</reference>
<accession>A0A4R2KDA8</accession>
<keyword evidence="4" id="KW-1185">Reference proteome</keyword>
<protein>
    <submittedName>
        <fullName evidence="3">Putative regulator of septum formation</fullName>
    </submittedName>
</protein>
<gene>
    <name evidence="3" type="ORF">EV192_101271</name>
</gene>
<dbReference type="AlphaFoldDB" id="A0A4R2KDA8"/>
<dbReference type="Pfam" id="PF13845">
    <property type="entry name" value="Septum_form"/>
    <property type="match status" value="1"/>
</dbReference>
<comment type="caution">
    <text evidence="3">The sequence shown here is derived from an EMBL/GenBank/DDBJ whole genome shotgun (WGS) entry which is preliminary data.</text>
</comment>
<feature type="region of interest" description="Disordered" evidence="1">
    <location>
        <begin position="287"/>
        <end position="325"/>
    </location>
</feature>
<evidence type="ECO:0000256" key="1">
    <source>
        <dbReference type="SAM" id="MobiDB-lite"/>
    </source>
</evidence>